<protein>
    <submittedName>
        <fullName evidence="3">Nucleoside recognition protein</fullName>
    </submittedName>
</protein>
<dbReference type="KEGG" id="vpy:HZI73_01525"/>
<evidence type="ECO:0000313" key="4">
    <source>
        <dbReference type="Proteomes" id="UP000683246"/>
    </source>
</evidence>
<reference evidence="3" key="1">
    <citation type="submission" date="2020-07" db="EMBL/GenBank/DDBJ databases">
        <title>Vallitalea pronyensis genome.</title>
        <authorList>
            <person name="Postec A."/>
        </authorList>
    </citation>
    <scope>NUCLEOTIDE SEQUENCE</scope>
    <source>
        <strain evidence="3">FatNI3</strain>
    </source>
</reference>
<organism evidence="3 4">
    <name type="scientific">Vallitalea pronyensis</name>
    <dbReference type="NCBI Taxonomy" id="1348613"/>
    <lineage>
        <taxon>Bacteria</taxon>
        <taxon>Bacillati</taxon>
        <taxon>Bacillota</taxon>
        <taxon>Clostridia</taxon>
        <taxon>Lachnospirales</taxon>
        <taxon>Vallitaleaceae</taxon>
        <taxon>Vallitalea</taxon>
    </lineage>
</organism>
<proteinExistence type="predicted"/>
<dbReference type="RefSeq" id="WP_212696514.1">
    <property type="nucleotide sequence ID" value="NZ_CP058649.1"/>
</dbReference>
<feature type="transmembrane region" description="Helical" evidence="1">
    <location>
        <begin position="130"/>
        <end position="153"/>
    </location>
</feature>
<dbReference type="EMBL" id="CP058649">
    <property type="protein sequence ID" value="QUI21055.1"/>
    <property type="molecule type" value="Genomic_DNA"/>
</dbReference>
<accession>A0A8J8SEY9</accession>
<evidence type="ECO:0000259" key="2">
    <source>
        <dbReference type="Pfam" id="PF07670"/>
    </source>
</evidence>
<dbReference type="AlphaFoldDB" id="A0A8J8SEY9"/>
<feature type="transmembrane region" description="Helical" evidence="1">
    <location>
        <begin position="165"/>
        <end position="184"/>
    </location>
</feature>
<keyword evidence="1" id="KW-1133">Transmembrane helix</keyword>
<evidence type="ECO:0000256" key="1">
    <source>
        <dbReference type="SAM" id="Phobius"/>
    </source>
</evidence>
<evidence type="ECO:0000313" key="3">
    <source>
        <dbReference type="EMBL" id="QUI21055.1"/>
    </source>
</evidence>
<name>A0A8J8SEY9_9FIRM</name>
<keyword evidence="1" id="KW-0812">Transmembrane</keyword>
<dbReference type="Pfam" id="PF07670">
    <property type="entry name" value="Gate"/>
    <property type="match status" value="1"/>
</dbReference>
<keyword evidence="4" id="KW-1185">Reference proteome</keyword>
<dbReference type="Proteomes" id="UP000683246">
    <property type="component" value="Chromosome"/>
</dbReference>
<keyword evidence="1" id="KW-0472">Membrane</keyword>
<feature type="transmembrane region" description="Helical" evidence="1">
    <location>
        <begin position="45"/>
        <end position="64"/>
    </location>
</feature>
<gene>
    <name evidence="3" type="ORF">HZI73_01525</name>
</gene>
<feature type="domain" description="Nucleoside transporter/FeoB GTPase Gate" evidence="2">
    <location>
        <begin position="42"/>
        <end position="146"/>
    </location>
</feature>
<dbReference type="InterPro" id="IPR011642">
    <property type="entry name" value="Gate_dom"/>
</dbReference>
<sequence>MLNYLWAFMILLGVIFAAFTGRMDQVTEAAIESAKEAVELCIMLAGVVAMWMGLMKIAEIAGLIKSLAKKMRPILRFLFPKVPDDHPAQHYIATNIIANMLGLGWGATPPGLKAMEELQKLNKDKQTASTAMCTFLIINISSVQLISVNILAYRAKYGSNNPAEIIGPSILATIVSTLVGVIFVKIMMKVGKK</sequence>